<comment type="activity regulation">
    <text evidence="11">Allosterically activated by GTP, when glutamine is the substrate; GTP has no effect on the reaction when ammonia is the substrate. The allosteric effector GTP functions by stabilizing the protein conformation that binds the tetrahedral intermediate(s) formed during glutamine hydrolysis. Inhibited by the product CTP, via allosteric rather than competitive inhibition.</text>
</comment>
<dbReference type="Gene3D" id="3.40.50.880">
    <property type="match status" value="1"/>
</dbReference>
<evidence type="ECO:0000259" key="13">
    <source>
        <dbReference type="Pfam" id="PF06418"/>
    </source>
</evidence>
<evidence type="ECO:0000256" key="3">
    <source>
        <dbReference type="ARBA" id="ARBA00022598"/>
    </source>
</evidence>
<feature type="domain" description="CTP synthase N-terminal" evidence="13">
    <location>
        <begin position="3"/>
        <end position="266"/>
    </location>
</feature>
<dbReference type="GO" id="GO:0044210">
    <property type="term" value="P:'de novo' CTP biosynthetic process"/>
    <property type="evidence" value="ECO:0007669"/>
    <property type="project" value="UniProtKB-UniRule"/>
</dbReference>
<comment type="catalytic activity">
    <reaction evidence="10 11">
        <text>UTP + L-glutamine + ATP + H2O = CTP + L-glutamate + ADP + phosphate + 2 H(+)</text>
        <dbReference type="Rhea" id="RHEA:26426"/>
        <dbReference type="ChEBI" id="CHEBI:15377"/>
        <dbReference type="ChEBI" id="CHEBI:15378"/>
        <dbReference type="ChEBI" id="CHEBI:29985"/>
        <dbReference type="ChEBI" id="CHEBI:30616"/>
        <dbReference type="ChEBI" id="CHEBI:37563"/>
        <dbReference type="ChEBI" id="CHEBI:43474"/>
        <dbReference type="ChEBI" id="CHEBI:46398"/>
        <dbReference type="ChEBI" id="CHEBI:58359"/>
        <dbReference type="ChEBI" id="CHEBI:456216"/>
        <dbReference type="EC" id="6.3.4.2"/>
    </reaction>
</comment>
<feature type="binding site" evidence="11">
    <location>
        <position position="349"/>
    </location>
    <ligand>
        <name>L-glutamine</name>
        <dbReference type="ChEBI" id="CHEBI:58359"/>
    </ligand>
</feature>
<comment type="catalytic activity">
    <reaction evidence="11">
        <text>UTP + NH4(+) + ATP = CTP + ADP + phosphate + 2 H(+)</text>
        <dbReference type="Rhea" id="RHEA:16597"/>
        <dbReference type="ChEBI" id="CHEBI:15378"/>
        <dbReference type="ChEBI" id="CHEBI:28938"/>
        <dbReference type="ChEBI" id="CHEBI:30616"/>
        <dbReference type="ChEBI" id="CHEBI:37563"/>
        <dbReference type="ChEBI" id="CHEBI:43474"/>
        <dbReference type="ChEBI" id="CHEBI:46398"/>
        <dbReference type="ChEBI" id="CHEBI:456216"/>
    </reaction>
</comment>
<evidence type="ECO:0000313" key="15">
    <source>
        <dbReference type="Proteomes" id="UP000229966"/>
    </source>
</evidence>
<comment type="catalytic activity">
    <reaction evidence="11">
        <text>L-glutamine + H2O = L-glutamate + NH4(+)</text>
        <dbReference type="Rhea" id="RHEA:15889"/>
        <dbReference type="ChEBI" id="CHEBI:15377"/>
        <dbReference type="ChEBI" id="CHEBI:28938"/>
        <dbReference type="ChEBI" id="CHEBI:29985"/>
        <dbReference type="ChEBI" id="CHEBI:58359"/>
    </reaction>
</comment>
<dbReference type="UniPathway" id="UPA00159">
    <property type="reaction ID" value="UER00277"/>
</dbReference>
<comment type="caution">
    <text evidence="14">The sequence shown here is derived from an EMBL/GenBank/DDBJ whole genome shotgun (WGS) entry which is preliminary data.</text>
</comment>
<keyword evidence="9 11" id="KW-0665">Pyrimidine biosynthesis</keyword>
<comment type="pathway">
    <text evidence="1 11">Pyrimidine metabolism; CTP biosynthesis via de novo pathway; CTP from UDP: step 2/2.</text>
</comment>
<dbReference type="PROSITE" id="PS51273">
    <property type="entry name" value="GATASE_TYPE_1"/>
    <property type="match status" value="1"/>
</dbReference>
<dbReference type="InterPro" id="IPR029062">
    <property type="entry name" value="Class_I_gatase-like"/>
</dbReference>
<proteinExistence type="inferred from homology"/>
<dbReference type="EC" id="6.3.4.2" evidence="11"/>
<feature type="binding site" evidence="11">
    <location>
        <position position="13"/>
    </location>
    <ligand>
        <name>UTP</name>
        <dbReference type="ChEBI" id="CHEBI:46398"/>
    </ligand>
</feature>
<dbReference type="CDD" id="cd03113">
    <property type="entry name" value="CTPS_N"/>
    <property type="match status" value="1"/>
</dbReference>
<dbReference type="FunFam" id="3.40.50.300:FF:000009">
    <property type="entry name" value="CTP synthase"/>
    <property type="match status" value="1"/>
</dbReference>
<evidence type="ECO:0000256" key="4">
    <source>
        <dbReference type="ARBA" id="ARBA00022723"/>
    </source>
</evidence>
<dbReference type="GO" id="GO:0019856">
    <property type="term" value="P:pyrimidine nucleobase biosynthetic process"/>
    <property type="evidence" value="ECO:0007669"/>
    <property type="project" value="TreeGrafter"/>
</dbReference>
<dbReference type="PANTHER" id="PTHR11550">
    <property type="entry name" value="CTP SYNTHASE"/>
    <property type="match status" value="1"/>
</dbReference>
<feature type="binding site" evidence="11">
    <location>
        <begin position="187"/>
        <end position="192"/>
    </location>
    <ligand>
        <name>UTP</name>
        <dbReference type="ChEBI" id="CHEBI:46398"/>
    </ligand>
</feature>
<feature type="binding site" evidence="11">
    <location>
        <begin position="187"/>
        <end position="192"/>
    </location>
    <ligand>
        <name>CTP</name>
        <dbReference type="ChEBI" id="CHEBI:37563"/>
        <note>allosteric inhibitor</note>
    </ligand>
</feature>
<evidence type="ECO:0000256" key="7">
    <source>
        <dbReference type="ARBA" id="ARBA00022842"/>
    </source>
</evidence>
<keyword evidence="8 11" id="KW-0315">Glutamine amidotransferase</keyword>
<sequence>MAKFIFVTGGIVSGIGKGITTGSIGALFKARGKKIAILKIDPYLNTDAGTMNPFQHGEVFVLDDGAETDLDLGHYERLADISLARESNITSGQIYGRVLEKERQGEFLGQTIQQIPHITNEIKNHLVNLAKNSKADLLITEIGGTVGDIEAEIFLEAIRQFSQEHLGDCAFIHMAKIDYIYPSGEEKTKPTQQSVHTLLSRGINPDILVVRCKTLFSEANRQKIALFCNVKIENIIPAPNSRSLYSIPLALEKNGLGVAICQKLNIKKGRPNLAKWKKLDQLIAKKLPIKKIGLVGKYLDHPDAYISVIEALKHSALANQVSLEIVACDSECIDLDLIKTMDGILVPGGFGIRGIEGKIKAIQYARENNIPFLGLCLGLQCATIEFARHKCNLKNANSTEFNAKTAYPVIDFLPEQVKIKQKGGTMRLGKYPAKIAKHTQVFQLYQQTTIFERHRHRFEVNPKYHQILKKNGLIFSGMSPDKKLVEFIELKNHPFFIATQAHPEFKSRPHSPAPLFYGFIKAIK</sequence>
<evidence type="ECO:0000256" key="5">
    <source>
        <dbReference type="ARBA" id="ARBA00022741"/>
    </source>
</evidence>
<dbReference type="Proteomes" id="UP000229966">
    <property type="component" value="Unassembled WGS sequence"/>
</dbReference>
<feature type="active site" evidence="11">
    <location>
        <position position="504"/>
    </location>
</feature>
<feature type="binding site" evidence="11">
    <location>
        <position position="223"/>
    </location>
    <ligand>
        <name>CTP</name>
        <dbReference type="ChEBI" id="CHEBI:37563"/>
        <note>allosteric inhibitor</note>
    </ligand>
</feature>
<keyword evidence="3 11" id="KW-0436">Ligase</keyword>
<dbReference type="InterPro" id="IPR004468">
    <property type="entry name" value="CTP_synthase"/>
</dbReference>
<keyword evidence="7 11" id="KW-0460">Magnesium</keyword>
<feature type="binding site" evidence="11">
    <location>
        <begin position="377"/>
        <end position="380"/>
    </location>
    <ligand>
        <name>L-glutamine</name>
        <dbReference type="ChEBI" id="CHEBI:58359"/>
    </ligand>
</feature>
<feature type="binding site" evidence="11">
    <location>
        <begin position="14"/>
        <end position="19"/>
    </location>
    <ligand>
        <name>ATP</name>
        <dbReference type="ChEBI" id="CHEBI:30616"/>
    </ligand>
</feature>
<evidence type="ECO:0000313" key="14">
    <source>
        <dbReference type="EMBL" id="PIV25111.1"/>
    </source>
</evidence>
<evidence type="ECO:0000256" key="1">
    <source>
        <dbReference type="ARBA" id="ARBA00005171"/>
    </source>
</evidence>
<keyword evidence="4 11" id="KW-0479">Metal-binding</keyword>
<dbReference type="InterPro" id="IPR017926">
    <property type="entry name" value="GATASE"/>
</dbReference>
<feature type="active site" description="Nucleophile; for glutamine hydrolysis" evidence="11">
    <location>
        <position position="376"/>
    </location>
</feature>
<feature type="domain" description="Glutamine amidotransferase" evidence="12">
    <location>
        <begin position="302"/>
        <end position="521"/>
    </location>
</feature>
<comment type="caution">
    <text evidence="11">Lacks conserved residue(s) required for the propagation of feature annotation.</text>
</comment>
<gene>
    <name evidence="11" type="primary">pyrG</name>
    <name evidence="14" type="ORF">COS38_03385</name>
</gene>
<evidence type="ECO:0000256" key="11">
    <source>
        <dbReference type="HAMAP-Rule" id="MF_01227"/>
    </source>
</evidence>
<dbReference type="GO" id="GO:0097268">
    <property type="term" value="C:cytoophidium"/>
    <property type="evidence" value="ECO:0007669"/>
    <property type="project" value="UniProtKB-ARBA"/>
</dbReference>
<dbReference type="GO" id="GO:0046872">
    <property type="term" value="F:metal ion binding"/>
    <property type="evidence" value="ECO:0007669"/>
    <property type="project" value="UniProtKB-KW"/>
</dbReference>
<dbReference type="InterPro" id="IPR027417">
    <property type="entry name" value="P-loop_NTPase"/>
</dbReference>
<reference evidence="15" key="1">
    <citation type="submission" date="2017-09" db="EMBL/GenBank/DDBJ databases">
        <title>Depth-based differentiation of microbial function through sediment-hosted aquifers and enrichment of novel symbionts in the deep terrestrial subsurface.</title>
        <authorList>
            <person name="Probst A.J."/>
            <person name="Ladd B."/>
            <person name="Jarett J.K."/>
            <person name="Geller-Mcgrath D.E."/>
            <person name="Sieber C.M.K."/>
            <person name="Emerson J.B."/>
            <person name="Anantharaman K."/>
            <person name="Thomas B.C."/>
            <person name="Malmstrom R."/>
            <person name="Stieglmeier M."/>
            <person name="Klingl A."/>
            <person name="Woyke T."/>
            <person name="Ryan C.M."/>
            <person name="Banfield J.F."/>
        </authorList>
    </citation>
    <scope>NUCLEOTIDE SEQUENCE [LARGE SCALE GENOMIC DNA]</scope>
</reference>
<dbReference type="SUPFAM" id="SSF52317">
    <property type="entry name" value="Class I glutamine amidotransferase-like"/>
    <property type="match status" value="1"/>
</dbReference>
<feature type="region of interest" description="Amidoligase domain" evidence="11">
    <location>
        <begin position="1"/>
        <end position="266"/>
    </location>
</feature>
<feature type="binding site" evidence="11">
    <location>
        <position position="71"/>
    </location>
    <ligand>
        <name>Mg(2+)</name>
        <dbReference type="ChEBI" id="CHEBI:18420"/>
    </ligand>
</feature>
<dbReference type="GO" id="GO:0042802">
    <property type="term" value="F:identical protein binding"/>
    <property type="evidence" value="ECO:0007669"/>
    <property type="project" value="TreeGrafter"/>
</dbReference>
<feature type="binding site" evidence="11">
    <location>
        <position position="141"/>
    </location>
    <ligand>
        <name>Mg(2+)</name>
        <dbReference type="ChEBI" id="CHEBI:18420"/>
    </ligand>
</feature>
<keyword evidence="5 11" id="KW-0547">Nucleotide-binding</keyword>
<dbReference type="AlphaFoldDB" id="A0A2M7CHK8"/>
<evidence type="ECO:0000256" key="10">
    <source>
        <dbReference type="ARBA" id="ARBA00047781"/>
    </source>
</evidence>
<dbReference type="GO" id="GO:0005829">
    <property type="term" value="C:cytosol"/>
    <property type="evidence" value="ECO:0007669"/>
    <property type="project" value="TreeGrafter"/>
</dbReference>
<dbReference type="Gene3D" id="3.40.50.300">
    <property type="entry name" value="P-loop containing nucleotide triphosphate hydrolases"/>
    <property type="match status" value="1"/>
</dbReference>
<evidence type="ECO:0000259" key="12">
    <source>
        <dbReference type="Pfam" id="PF00117"/>
    </source>
</evidence>
<comment type="miscellaneous">
    <text evidence="11">CTPSs have evolved a hybrid strategy for distinguishing between UTP and CTP. The overlapping regions of the product feedback inhibitory and substrate sites recognize a common feature in both compounds, the triphosphate moiety. To differentiate isosteric substrate and product pyrimidine rings, an additional pocket far from the expected kinase/ligase catalytic site, specifically recognizes the cytosine and ribose portions of the product inhibitor.</text>
</comment>
<evidence type="ECO:0000256" key="6">
    <source>
        <dbReference type="ARBA" id="ARBA00022840"/>
    </source>
</evidence>
<dbReference type="PANTHER" id="PTHR11550:SF0">
    <property type="entry name" value="CTP SYNTHASE-RELATED"/>
    <property type="match status" value="1"/>
</dbReference>
<dbReference type="GO" id="GO:0003883">
    <property type="term" value="F:CTP synthase activity"/>
    <property type="evidence" value="ECO:0007669"/>
    <property type="project" value="UniProtKB-UniRule"/>
</dbReference>
<feature type="binding site" evidence="11">
    <location>
        <position position="223"/>
    </location>
    <ligand>
        <name>UTP</name>
        <dbReference type="ChEBI" id="CHEBI:46398"/>
    </ligand>
</feature>
<dbReference type="Pfam" id="PF06418">
    <property type="entry name" value="CTP_synth_N"/>
    <property type="match status" value="1"/>
</dbReference>
<dbReference type="InterPro" id="IPR017456">
    <property type="entry name" value="CTP_synthase_N"/>
</dbReference>
<dbReference type="SUPFAM" id="SSF52540">
    <property type="entry name" value="P-loop containing nucleoside triphosphate hydrolases"/>
    <property type="match status" value="1"/>
</dbReference>
<dbReference type="InterPro" id="IPR033828">
    <property type="entry name" value="GATase1_CTP_Synthase"/>
</dbReference>
<evidence type="ECO:0000256" key="8">
    <source>
        <dbReference type="ARBA" id="ARBA00022962"/>
    </source>
</evidence>
<evidence type="ECO:0000256" key="2">
    <source>
        <dbReference type="ARBA" id="ARBA00007533"/>
    </source>
</evidence>
<keyword evidence="6 11" id="KW-0067">ATP-binding</keyword>
<accession>A0A2M7CHK8</accession>
<comment type="function">
    <text evidence="11">Catalyzes the ATP-dependent amination of UTP to CTP with either L-glutamine or ammonia as the source of nitrogen. Regulates intracellular CTP levels through interactions with the four ribonucleotide triphosphates.</text>
</comment>
<comment type="subunit">
    <text evidence="11">Homotetramer.</text>
</comment>
<protein>
    <recommendedName>
        <fullName evidence="11">CTP synthase</fullName>
        <ecNumber evidence="11">6.3.4.2</ecNumber>
    </recommendedName>
    <alternativeName>
        <fullName evidence="11">Cytidine 5'-triphosphate synthase</fullName>
    </alternativeName>
    <alternativeName>
        <fullName evidence="11">Cytidine triphosphate synthetase</fullName>
        <shortName evidence="11">CTP synthetase</shortName>
        <shortName evidence="11">CTPS</shortName>
    </alternativeName>
    <alternativeName>
        <fullName evidence="11">UTP--ammonia ligase</fullName>
    </alternativeName>
</protein>
<dbReference type="FunFam" id="3.40.50.880:FF:000002">
    <property type="entry name" value="CTP synthase"/>
    <property type="match status" value="1"/>
</dbReference>
<dbReference type="NCBIfam" id="NF003792">
    <property type="entry name" value="PRK05380.1"/>
    <property type="match status" value="1"/>
</dbReference>
<feature type="binding site" evidence="11">
    <location>
        <position position="400"/>
    </location>
    <ligand>
        <name>L-glutamine</name>
        <dbReference type="ChEBI" id="CHEBI:58359"/>
    </ligand>
</feature>
<feature type="active site" evidence="11">
    <location>
        <position position="502"/>
    </location>
</feature>
<dbReference type="GO" id="GO:0004359">
    <property type="term" value="F:glutaminase activity"/>
    <property type="evidence" value="ECO:0007669"/>
    <property type="project" value="RHEA"/>
</dbReference>
<feature type="binding site" evidence="11">
    <location>
        <begin position="148"/>
        <end position="150"/>
    </location>
    <ligand>
        <name>CTP</name>
        <dbReference type="ChEBI" id="CHEBI:37563"/>
        <note>allosteric inhibitor</note>
    </ligand>
</feature>
<evidence type="ECO:0000256" key="9">
    <source>
        <dbReference type="ARBA" id="ARBA00022975"/>
    </source>
</evidence>
<dbReference type="Pfam" id="PF00117">
    <property type="entry name" value="GATase"/>
    <property type="match status" value="1"/>
</dbReference>
<dbReference type="EMBL" id="PEUM01000097">
    <property type="protein sequence ID" value="PIV25111.1"/>
    <property type="molecule type" value="Genomic_DNA"/>
</dbReference>
<dbReference type="GO" id="GO:0005524">
    <property type="term" value="F:ATP binding"/>
    <property type="evidence" value="ECO:0007669"/>
    <property type="project" value="UniProtKB-KW"/>
</dbReference>
<dbReference type="HAMAP" id="MF_01227">
    <property type="entry name" value="PyrG"/>
    <property type="match status" value="1"/>
</dbReference>
<feature type="binding site" evidence="11">
    <location>
        <position position="457"/>
    </location>
    <ligand>
        <name>L-glutamine</name>
        <dbReference type="ChEBI" id="CHEBI:58359"/>
    </ligand>
</feature>
<feature type="binding site" evidence="11">
    <location>
        <position position="71"/>
    </location>
    <ligand>
        <name>ATP</name>
        <dbReference type="ChEBI" id="CHEBI:30616"/>
    </ligand>
</feature>
<name>A0A2M7CHK8_9BACT</name>
<dbReference type="CDD" id="cd01746">
    <property type="entry name" value="GATase1_CTP_Synthase"/>
    <property type="match status" value="1"/>
</dbReference>
<comment type="similarity">
    <text evidence="2 11">Belongs to the CTP synthase family.</text>
</comment>
<dbReference type="NCBIfam" id="TIGR00337">
    <property type="entry name" value="PyrG"/>
    <property type="match status" value="1"/>
</dbReference>
<organism evidence="14 15">
    <name type="scientific">Candidatus Berkelbacteria bacterium CG03_land_8_20_14_0_80_40_36</name>
    <dbReference type="NCBI Taxonomy" id="1974509"/>
    <lineage>
        <taxon>Bacteria</taxon>
        <taxon>Candidatus Berkelbacteria</taxon>
    </lineage>
</organism>
<feature type="binding site" evidence="11">
    <location>
        <position position="13"/>
    </location>
    <ligand>
        <name>CTP</name>
        <dbReference type="ChEBI" id="CHEBI:37563"/>
        <note>allosteric inhibitor</note>
    </ligand>
</feature>